<evidence type="ECO:0000313" key="5">
    <source>
        <dbReference type="EMBL" id="CAD9234949.1"/>
    </source>
</evidence>
<dbReference type="GO" id="GO:0004066">
    <property type="term" value="F:asparagine synthase (glutamine-hydrolyzing) activity"/>
    <property type="evidence" value="ECO:0007669"/>
    <property type="project" value="InterPro"/>
</dbReference>
<dbReference type="InterPro" id="IPR051857">
    <property type="entry name" value="Asn_synthetase_domain"/>
</dbReference>
<dbReference type="PANTHER" id="PTHR45937:SF1">
    <property type="entry name" value="ASPARAGINE SYNTHETASE DOMAIN-CONTAINING PROTEIN 1"/>
    <property type="match status" value="1"/>
</dbReference>
<dbReference type="AlphaFoldDB" id="A0A7S1XFV1"/>
<dbReference type="Gene3D" id="3.40.50.620">
    <property type="entry name" value="HUPs"/>
    <property type="match status" value="1"/>
</dbReference>
<keyword evidence="1" id="KW-0028">Amino-acid biosynthesis</keyword>
<sequence>MCGLVVYVLRVSSENDGSEGKVASTCDELDQVFRQVLTGRGQDGWRTVRRTSHGENKSWMMTVGASTLSLRGGGPDQHVLPREEVSEHGDGALLGWNGEVFEWTGRSEWEGRGSSGSLGTDENDSDAVLCALGMARQGDDEDLLTLLDSIRGPWALVYFDPFRRRLWWGRDRMGRRSLLMNVAAHPDIHGMNRNQQPVRFWVASVCPLSLQTENVVEVPTNGLWYMDLDTGRVSVIPRASWSLEVIPERDPRGAPRHENWARTSFLPASTRRSGKVFLPMKEAQALERFLSEMCQAVDRRLVGLGTRGETNIGILFSGGLDSLVLARLAMEQMSSNFLHASVDLINVSFGSAPFDSPDRQSSIQAFQELDKLARIQFCNVKLKLLLVDVSMDEADEKRSEIAQLIYPCDTPMDHSIRSALWFASKAHGRNFETGVVETSETKVLLSGLGADELLAGYKGRHRSVHARGGDASLLQELDADLSRLWWRNLGRDDRVVSAHNRELRHPFLDESLVQLICDIEPRHLFNMTLPDGIGDKMILRRAACCLGLSESLSQRPKKALQFGSNSKKIIESKKERR</sequence>
<protein>
    <recommendedName>
        <fullName evidence="4">Glutamine amidotransferase type-2 domain-containing protein</fullName>
    </recommendedName>
</protein>
<dbReference type="InterPro" id="IPR029055">
    <property type="entry name" value="Ntn_hydrolases_N"/>
</dbReference>
<accession>A0A7S1XFV1</accession>
<dbReference type="PROSITE" id="PS51278">
    <property type="entry name" value="GATASE_TYPE_2"/>
    <property type="match status" value="1"/>
</dbReference>
<dbReference type="GO" id="GO:0006529">
    <property type="term" value="P:asparagine biosynthetic process"/>
    <property type="evidence" value="ECO:0007669"/>
    <property type="project" value="UniProtKB-KW"/>
</dbReference>
<dbReference type="InterPro" id="IPR017932">
    <property type="entry name" value="GATase_2_dom"/>
</dbReference>
<dbReference type="PANTHER" id="PTHR45937">
    <property type="entry name" value="ASPARAGINE SYNTHETASE DOMAIN-CONTAINING PROTEIN 1"/>
    <property type="match status" value="1"/>
</dbReference>
<feature type="domain" description="Glutamine amidotransferase type-2" evidence="4">
    <location>
        <begin position="2"/>
        <end position="229"/>
    </location>
</feature>
<reference evidence="5" key="1">
    <citation type="submission" date="2021-01" db="EMBL/GenBank/DDBJ databases">
        <authorList>
            <person name="Corre E."/>
            <person name="Pelletier E."/>
            <person name="Niang G."/>
            <person name="Scheremetjew M."/>
            <person name="Finn R."/>
            <person name="Kale V."/>
            <person name="Holt S."/>
            <person name="Cochrane G."/>
            <person name="Meng A."/>
            <person name="Brown T."/>
            <person name="Cohen L."/>
        </authorList>
    </citation>
    <scope>NUCLEOTIDE SEQUENCE</scope>
    <source>
        <strain evidence="5">SAG 36.94</strain>
    </source>
</reference>
<dbReference type="Pfam" id="PF00733">
    <property type="entry name" value="Asn_synthase"/>
    <property type="match status" value="2"/>
</dbReference>
<evidence type="ECO:0000256" key="2">
    <source>
        <dbReference type="ARBA" id="ARBA00022888"/>
    </source>
</evidence>
<organism evidence="5">
    <name type="scientific">Compsopogon caeruleus</name>
    <dbReference type="NCBI Taxonomy" id="31354"/>
    <lineage>
        <taxon>Eukaryota</taxon>
        <taxon>Rhodophyta</taxon>
        <taxon>Compsopogonophyceae</taxon>
        <taxon>Compsopogonales</taxon>
        <taxon>Compsopogonaceae</taxon>
        <taxon>Compsopogon</taxon>
    </lineage>
</organism>
<dbReference type="EMBL" id="HBGH01012617">
    <property type="protein sequence ID" value="CAD9234949.1"/>
    <property type="molecule type" value="Transcribed_RNA"/>
</dbReference>
<name>A0A7S1XFV1_9RHOD</name>
<dbReference type="InterPro" id="IPR001962">
    <property type="entry name" value="Asn_synthase"/>
</dbReference>
<evidence type="ECO:0000256" key="1">
    <source>
        <dbReference type="ARBA" id="ARBA00022605"/>
    </source>
</evidence>
<dbReference type="CDD" id="cd01991">
    <property type="entry name" value="Asn_synthase_B_C"/>
    <property type="match status" value="1"/>
</dbReference>
<proteinExistence type="predicted"/>
<gene>
    <name evidence="5" type="ORF">CCAE0312_LOCUS7039</name>
</gene>
<dbReference type="InterPro" id="IPR014729">
    <property type="entry name" value="Rossmann-like_a/b/a_fold"/>
</dbReference>
<keyword evidence="3" id="KW-0315">Glutamine amidotransferase</keyword>
<evidence type="ECO:0000259" key="4">
    <source>
        <dbReference type="PROSITE" id="PS51278"/>
    </source>
</evidence>
<dbReference type="SUPFAM" id="SSF52402">
    <property type="entry name" value="Adenine nucleotide alpha hydrolases-like"/>
    <property type="match status" value="1"/>
</dbReference>
<keyword evidence="2" id="KW-0061">Asparagine biosynthesis</keyword>
<dbReference type="Gene3D" id="3.60.20.10">
    <property type="entry name" value="Glutamine Phosphoribosylpyrophosphate, subunit 1, domain 1"/>
    <property type="match status" value="1"/>
</dbReference>
<dbReference type="SUPFAM" id="SSF56235">
    <property type="entry name" value="N-terminal nucleophile aminohydrolases (Ntn hydrolases)"/>
    <property type="match status" value="1"/>
</dbReference>
<evidence type="ECO:0000256" key="3">
    <source>
        <dbReference type="ARBA" id="ARBA00022962"/>
    </source>
</evidence>